<dbReference type="STRING" id="485916.Dtox_1005"/>
<dbReference type="PANTHER" id="PTHR21581">
    <property type="entry name" value="D-ALANYL-D-ALANINE CARBOXYPEPTIDASE"/>
    <property type="match status" value="1"/>
</dbReference>
<keyword evidence="16" id="KW-0472">Membrane</keyword>
<dbReference type="InterPro" id="IPR037167">
    <property type="entry name" value="Peptidase_S11_C_sf"/>
</dbReference>
<evidence type="ECO:0000256" key="12">
    <source>
        <dbReference type="ARBA" id="ARBA00034000"/>
    </source>
</evidence>
<protein>
    <recommendedName>
        <fullName evidence="4">serine-type D-Ala-D-Ala carboxypeptidase</fullName>
        <ecNumber evidence="4">3.4.16.4</ecNumber>
    </recommendedName>
</protein>
<evidence type="ECO:0000256" key="14">
    <source>
        <dbReference type="PIRSR" id="PIRSR618044-2"/>
    </source>
</evidence>
<dbReference type="UniPathway" id="UPA00219"/>
<feature type="binding site" evidence="14">
    <location>
        <position position="221"/>
    </location>
    <ligand>
        <name>substrate</name>
    </ligand>
</feature>
<dbReference type="EMBL" id="CP001720">
    <property type="protein sequence ID" value="ACV61891.1"/>
    <property type="molecule type" value="Genomic_DNA"/>
</dbReference>
<dbReference type="GO" id="GO:0009252">
    <property type="term" value="P:peptidoglycan biosynthetic process"/>
    <property type="evidence" value="ECO:0007669"/>
    <property type="project" value="UniProtKB-UniPathway"/>
</dbReference>
<dbReference type="KEGG" id="dae:Dtox_1005"/>
<feature type="chain" id="PRO_5002993560" description="serine-type D-Ala-D-Ala carboxypeptidase" evidence="17">
    <location>
        <begin position="25"/>
        <end position="409"/>
    </location>
</feature>
<dbReference type="Pfam" id="PF07943">
    <property type="entry name" value="PBP5_C"/>
    <property type="match status" value="1"/>
</dbReference>
<dbReference type="InterPro" id="IPR018044">
    <property type="entry name" value="Peptidase_S11"/>
</dbReference>
<dbReference type="Pfam" id="PF00768">
    <property type="entry name" value="Peptidase_S11"/>
    <property type="match status" value="1"/>
</dbReference>
<keyword evidence="9" id="KW-0133">Cell shape</keyword>
<dbReference type="Gene3D" id="2.60.410.10">
    <property type="entry name" value="D-Ala-D-Ala carboxypeptidase, C-terminal domain"/>
    <property type="match status" value="1"/>
</dbReference>
<dbReference type="SUPFAM" id="SSF56601">
    <property type="entry name" value="beta-lactamase/transpeptidase-like"/>
    <property type="match status" value="1"/>
</dbReference>
<dbReference type="InterPro" id="IPR001967">
    <property type="entry name" value="Peptidase_S11_N"/>
</dbReference>
<feature type="transmembrane region" description="Helical" evidence="16">
    <location>
        <begin position="366"/>
        <end position="387"/>
    </location>
</feature>
<proteinExistence type="inferred from homology"/>
<feature type="active site" evidence="13">
    <location>
        <position position="114"/>
    </location>
</feature>
<dbReference type="SUPFAM" id="SSF69189">
    <property type="entry name" value="Penicillin-binding protein associated domain"/>
    <property type="match status" value="1"/>
</dbReference>
<evidence type="ECO:0000256" key="10">
    <source>
        <dbReference type="ARBA" id="ARBA00022984"/>
    </source>
</evidence>
<name>C8W3C4_DESAS</name>
<keyword evidence="10" id="KW-0573">Peptidoglycan synthesis</keyword>
<comment type="catalytic activity">
    <reaction evidence="12">
        <text>Preferential cleavage: (Ac)2-L-Lys-D-Ala-|-D-Ala. Also transpeptidation of peptidyl-alanyl moieties that are N-acyl substituents of D-alanine.</text>
        <dbReference type="EC" id="3.4.16.4"/>
    </reaction>
</comment>
<evidence type="ECO:0000256" key="16">
    <source>
        <dbReference type="SAM" id="Phobius"/>
    </source>
</evidence>
<comment type="function">
    <text evidence="1">Removes C-terminal D-alanyl residues from sugar-peptide cell wall precursors.</text>
</comment>
<dbReference type="InterPro" id="IPR012338">
    <property type="entry name" value="Beta-lactam/transpept-like"/>
</dbReference>
<dbReference type="HOGENOM" id="CLU_027070_7_3_9"/>
<organism evidence="19 20">
    <name type="scientific">Desulfofarcimen acetoxidans (strain ATCC 49208 / DSM 771 / KCTC 5769 / VKM B-1644 / 5575)</name>
    <name type="common">Desulfotomaculum acetoxidans</name>
    <dbReference type="NCBI Taxonomy" id="485916"/>
    <lineage>
        <taxon>Bacteria</taxon>
        <taxon>Bacillati</taxon>
        <taxon>Bacillota</taxon>
        <taxon>Clostridia</taxon>
        <taxon>Eubacteriales</taxon>
        <taxon>Peptococcaceae</taxon>
        <taxon>Desulfofarcimen</taxon>
    </lineage>
</organism>
<evidence type="ECO:0000256" key="17">
    <source>
        <dbReference type="SAM" id="SignalP"/>
    </source>
</evidence>
<dbReference type="GO" id="GO:0008360">
    <property type="term" value="P:regulation of cell shape"/>
    <property type="evidence" value="ECO:0007669"/>
    <property type="project" value="UniProtKB-KW"/>
</dbReference>
<dbReference type="InterPro" id="IPR015956">
    <property type="entry name" value="Peniciliin-bd_prot_C_sf"/>
</dbReference>
<evidence type="ECO:0000259" key="18">
    <source>
        <dbReference type="SMART" id="SM00936"/>
    </source>
</evidence>
<dbReference type="EC" id="3.4.16.4" evidence="4"/>
<evidence type="ECO:0000256" key="1">
    <source>
        <dbReference type="ARBA" id="ARBA00003217"/>
    </source>
</evidence>
<evidence type="ECO:0000256" key="11">
    <source>
        <dbReference type="ARBA" id="ARBA00023316"/>
    </source>
</evidence>
<feature type="domain" description="Peptidase S11 D-Ala-D-Ala carboxypeptidase A C-terminal" evidence="18">
    <location>
        <begin position="270"/>
        <end position="360"/>
    </location>
</feature>
<dbReference type="GO" id="GO:0006508">
    <property type="term" value="P:proteolysis"/>
    <property type="evidence" value="ECO:0007669"/>
    <property type="project" value="UniProtKB-KW"/>
</dbReference>
<evidence type="ECO:0000256" key="3">
    <source>
        <dbReference type="ARBA" id="ARBA00007164"/>
    </source>
</evidence>
<feature type="active site" description="Acyl-ester intermediate" evidence="13">
    <location>
        <position position="59"/>
    </location>
</feature>
<keyword evidence="6" id="KW-0645">Protease</keyword>
<keyword evidence="7 17" id="KW-0732">Signal</keyword>
<evidence type="ECO:0000256" key="6">
    <source>
        <dbReference type="ARBA" id="ARBA00022670"/>
    </source>
</evidence>
<dbReference type="InterPro" id="IPR012907">
    <property type="entry name" value="Peptidase_S11_C"/>
</dbReference>
<feature type="signal peptide" evidence="17">
    <location>
        <begin position="1"/>
        <end position="24"/>
    </location>
</feature>
<dbReference type="RefSeq" id="WP_015756606.1">
    <property type="nucleotide sequence ID" value="NC_013216.1"/>
</dbReference>
<keyword evidence="5 19" id="KW-0121">Carboxypeptidase</keyword>
<evidence type="ECO:0000256" key="15">
    <source>
        <dbReference type="RuleBase" id="RU004016"/>
    </source>
</evidence>
<feature type="active site" description="Proton acceptor" evidence="13">
    <location>
        <position position="62"/>
    </location>
</feature>
<dbReference type="Gene3D" id="3.40.710.10">
    <property type="entry name" value="DD-peptidase/beta-lactamase superfamily"/>
    <property type="match status" value="1"/>
</dbReference>
<keyword evidence="16" id="KW-0812">Transmembrane</keyword>
<evidence type="ECO:0000256" key="4">
    <source>
        <dbReference type="ARBA" id="ARBA00012448"/>
    </source>
</evidence>
<dbReference type="GO" id="GO:0071555">
    <property type="term" value="P:cell wall organization"/>
    <property type="evidence" value="ECO:0007669"/>
    <property type="project" value="UniProtKB-KW"/>
</dbReference>
<keyword evidence="20" id="KW-1185">Reference proteome</keyword>
<accession>C8W3C4</accession>
<gene>
    <name evidence="19" type="ordered locus">Dtox_1005</name>
</gene>
<comment type="similarity">
    <text evidence="3 15">Belongs to the peptidase S11 family.</text>
</comment>
<dbReference type="Proteomes" id="UP000002217">
    <property type="component" value="Chromosome"/>
</dbReference>
<dbReference type="SMART" id="SM00936">
    <property type="entry name" value="PBP5_C"/>
    <property type="match status" value="1"/>
</dbReference>
<evidence type="ECO:0000313" key="19">
    <source>
        <dbReference type="EMBL" id="ACV61891.1"/>
    </source>
</evidence>
<keyword evidence="11" id="KW-0961">Cell wall biogenesis/degradation</keyword>
<dbReference type="GO" id="GO:0009002">
    <property type="term" value="F:serine-type D-Ala-D-Ala carboxypeptidase activity"/>
    <property type="evidence" value="ECO:0007669"/>
    <property type="project" value="UniProtKB-EC"/>
</dbReference>
<keyword evidence="16" id="KW-1133">Transmembrane helix</keyword>
<sequence>MLKKHIIGIIFLIYLLAFAAPVFADDAPDITGMTAVLMDAQNMQILYNKDMQERMYPASTTKILTGIIAIEKGKMDDLIPVSWEAANTEGTNIGLQEGEKLTLRDLLYALLLSSSNDAAEAIAEHYGKSADNFAVMMNQKAKEIGAVHSHFTNPHGLPDEDHYTTAYDLALIARYAMQNDKFREIVREKEITIARVDPEGQKYMVNHNKLLSRYEGAIGIKTGYTVAAGQCIAAEVKRDDRELIAVVLKSEGNDLWTDTENLFNYGFNSFRNIYLVKRGQVMGQAEVSNGSLKAVSLVTDRDFTWNLPTKNGNELKRRLVLNKNIKAPLKKGQKLGELIFSDGETDIARIDLLAQSDIERNIIARWWVWSLSVGLVGILLGILLLRLRISRIRRRKRYIRRRYSNGYIR</sequence>
<evidence type="ECO:0000313" key="20">
    <source>
        <dbReference type="Proteomes" id="UP000002217"/>
    </source>
</evidence>
<reference evidence="19 20" key="1">
    <citation type="journal article" date="2009" name="Stand. Genomic Sci.">
        <title>Complete genome sequence of Desulfotomaculum acetoxidans type strain (5575).</title>
        <authorList>
            <person name="Spring S."/>
            <person name="Lapidus A."/>
            <person name="Schroder M."/>
            <person name="Gleim D."/>
            <person name="Sims D."/>
            <person name="Meincke L."/>
            <person name="Glavina Del Rio T."/>
            <person name="Tice H."/>
            <person name="Copeland A."/>
            <person name="Cheng J.F."/>
            <person name="Lucas S."/>
            <person name="Chen F."/>
            <person name="Nolan M."/>
            <person name="Bruce D."/>
            <person name="Goodwin L."/>
            <person name="Pitluck S."/>
            <person name="Ivanova N."/>
            <person name="Mavromatis K."/>
            <person name="Mikhailova N."/>
            <person name="Pati A."/>
            <person name="Chen A."/>
            <person name="Palaniappan K."/>
            <person name="Land M."/>
            <person name="Hauser L."/>
            <person name="Chang Y.J."/>
            <person name="Jeffries C.D."/>
            <person name="Chain P."/>
            <person name="Saunders E."/>
            <person name="Brettin T."/>
            <person name="Detter J.C."/>
            <person name="Goker M."/>
            <person name="Bristow J."/>
            <person name="Eisen J.A."/>
            <person name="Markowitz V."/>
            <person name="Hugenholtz P."/>
            <person name="Kyrpides N.C."/>
            <person name="Klenk H.P."/>
            <person name="Han C."/>
        </authorList>
    </citation>
    <scope>NUCLEOTIDE SEQUENCE [LARGE SCALE GENOMIC DNA]</scope>
    <source>
        <strain evidence="20">ATCC 49208 / DSM 771 / VKM B-1644</strain>
    </source>
</reference>
<evidence type="ECO:0000256" key="7">
    <source>
        <dbReference type="ARBA" id="ARBA00022729"/>
    </source>
</evidence>
<keyword evidence="8" id="KW-0378">Hydrolase</keyword>
<evidence type="ECO:0000256" key="5">
    <source>
        <dbReference type="ARBA" id="ARBA00022645"/>
    </source>
</evidence>
<dbReference type="OrthoDB" id="9791132at2"/>
<dbReference type="AlphaFoldDB" id="C8W3C4"/>
<evidence type="ECO:0000256" key="9">
    <source>
        <dbReference type="ARBA" id="ARBA00022960"/>
    </source>
</evidence>
<comment type="pathway">
    <text evidence="2">Cell wall biogenesis; peptidoglycan biosynthesis.</text>
</comment>
<evidence type="ECO:0000256" key="8">
    <source>
        <dbReference type="ARBA" id="ARBA00022801"/>
    </source>
</evidence>
<evidence type="ECO:0000256" key="13">
    <source>
        <dbReference type="PIRSR" id="PIRSR618044-1"/>
    </source>
</evidence>
<dbReference type="PRINTS" id="PR00725">
    <property type="entry name" value="DADACBPTASE1"/>
</dbReference>
<evidence type="ECO:0000256" key="2">
    <source>
        <dbReference type="ARBA" id="ARBA00004752"/>
    </source>
</evidence>
<dbReference type="PANTHER" id="PTHR21581:SF33">
    <property type="entry name" value="D-ALANYL-D-ALANINE CARBOXYPEPTIDASE DACB"/>
    <property type="match status" value="1"/>
</dbReference>
<dbReference type="eggNOG" id="COG1686">
    <property type="taxonomic scope" value="Bacteria"/>
</dbReference>